<evidence type="ECO:0000256" key="4">
    <source>
        <dbReference type="ARBA" id="ARBA00014791"/>
    </source>
</evidence>
<feature type="disulfide bond" description="Redox-active" evidence="17">
    <location>
        <begin position="50"/>
        <end position="55"/>
    </location>
</feature>
<keyword evidence="16" id="KW-0520">NAD</keyword>
<evidence type="ECO:0000256" key="18">
    <source>
        <dbReference type="RuleBase" id="RU003691"/>
    </source>
</evidence>
<evidence type="ECO:0000256" key="9">
    <source>
        <dbReference type="ARBA" id="ARBA00022857"/>
    </source>
</evidence>
<keyword evidence="9" id="KW-0521">NADP</keyword>
<feature type="domain" description="FAD/NAD(P)-binding" evidence="20">
    <location>
        <begin position="13"/>
        <end position="328"/>
    </location>
</feature>
<accession>A0A1M7SDR1</accession>
<dbReference type="GO" id="GO:0050661">
    <property type="term" value="F:NADP binding"/>
    <property type="evidence" value="ECO:0007669"/>
    <property type="project" value="InterPro"/>
</dbReference>
<evidence type="ECO:0000256" key="15">
    <source>
        <dbReference type="ARBA" id="ARBA00048984"/>
    </source>
</evidence>
<comment type="catalytic activity">
    <reaction evidence="15">
        <text>Hg + NADP(+) + H(+) = Hg(2+) + NADPH</text>
        <dbReference type="Rhea" id="RHEA:23856"/>
        <dbReference type="ChEBI" id="CHEBI:15378"/>
        <dbReference type="ChEBI" id="CHEBI:16170"/>
        <dbReference type="ChEBI" id="CHEBI:16793"/>
        <dbReference type="ChEBI" id="CHEBI:57783"/>
        <dbReference type="ChEBI" id="CHEBI:58349"/>
        <dbReference type="EC" id="1.16.1.1"/>
    </reaction>
</comment>
<feature type="binding site" evidence="16">
    <location>
        <begin position="149"/>
        <end position="151"/>
    </location>
    <ligand>
        <name>FAD</name>
        <dbReference type="ChEBI" id="CHEBI:57692"/>
    </ligand>
</feature>
<dbReference type="InterPro" id="IPR004099">
    <property type="entry name" value="Pyr_nucl-diS_OxRdtase_dimer"/>
</dbReference>
<dbReference type="PANTHER" id="PTHR43014:SF2">
    <property type="entry name" value="MERCURIC REDUCTASE"/>
    <property type="match status" value="1"/>
</dbReference>
<keyword evidence="8 16" id="KW-0274">FAD</keyword>
<dbReference type="InterPro" id="IPR023753">
    <property type="entry name" value="FAD/NAD-binding_dom"/>
</dbReference>
<keyword evidence="12" id="KW-1015">Disulfide bond</keyword>
<reference evidence="21 22" key="1">
    <citation type="submission" date="2016-12" db="EMBL/GenBank/DDBJ databases">
        <authorList>
            <person name="Song W.-J."/>
            <person name="Kurnit D.M."/>
        </authorList>
    </citation>
    <scope>NUCLEOTIDE SEQUENCE [LARGE SCALE GENOMIC DNA]</scope>
    <source>
        <strain evidence="21 22">CGMCC 1.10808</strain>
    </source>
</reference>
<dbReference type="InterPro" id="IPR021179">
    <property type="entry name" value="Mercury_reductase_MerA"/>
</dbReference>
<dbReference type="AlphaFoldDB" id="A0A1M7SDR1"/>
<gene>
    <name evidence="21" type="ORF">SAMN05216200_102270</name>
</gene>
<dbReference type="Gene3D" id="3.30.390.30">
    <property type="match status" value="1"/>
</dbReference>
<feature type="binding site" evidence="16">
    <location>
        <position position="316"/>
    </location>
    <ligand>
        <name>FAD</name>
        <dbReference type="ChEBI" id="CHEBI:57692"/>
    </ligand>
</feature>
<feature type="binding site" evidence="16">
    <location>
        <begin position="186"/>
        <end position="193"/>
    </location>
    <ligand>
        <name>NAD(+)</name>
        <dbReference type="ChEBI" id="CHEBI:57540"/>
    </ligand>
</feature>
<feature type="binding site" evidence="16">
    <location>
        <position position="59"/>
    </location>
    <ligand>
        <name>FAD</name>
        <dbReference type="ChEBI" id="CHEBI:57692"/>
    </ligand>
</feature>
<dbReference type="Pfam" id="PF07992">
    <property type="entry name" value="Pyr_redox_2"/>
    <property type="match status" value="1"/>
</dbReference>
<dbReference type="InterPro" id="IPR036188">
    <property type="entry name" value="FAD/NAD-bd_sf"/>
</dbReference>
<keyword evidence="22" id="KW-1185">Reference proteome</keyword>
<feature type="domain" description="Pyridine nucleotide-disulphide oxidoreductase dimerisation" evidence="19">
    <location>
        <begin position="351"/>
        <end position="459"/>
    </location>
</feature>
<evidence type="ECO:0000256" key="7">
    <source>
        <dbReference type="ARBA" id="ARBA00022723"/>
    </source>
</evidence>
<evidence type="ECO:0000256" key="14">
    <source>
        <dbReference type="ARBA" id="ARBA00031725"/>
    </source>
</evidence>
<evidence type="ECO:0000256" key="5">
    <source>
        <dbReference type="ARBA" id="ARBA00022466"/>
    </source>
</evidence>
<dbReference type="OrthoDB" id="9776382at2"/>
<dbReference type="GO" id="GO:0050660">
    <property type="term" value="F:flavin adenine dinucleotide binding"/>
    <property type="evidence" value="ECO:0007669"/>
    <property type="project" value="InterPro"/>
</dbReference>
<name>A0A1M7SDR1_9RHOB</name>
<comment type="similarity">
    <text evidence="1 18">Belongs to the class-I pyridine nucleotide-disulfide oxidoreductase family.</text>
</comment>
<protein>
    <recommendedName>
        <fullName evidence="4">Mercuric reductase</fullName>
        <ecNumber evidence="3">1.16.1.1</ecNumber>
    </recommendedName>
    <alternativeName>
        <fullName evidence="14">Hg(II) reductase</fullName>
    </alternativeName>
</protein>
<evidence type="ECO:0000256" key="17">
    <source>
        <dbReference type="PIRSR" id="PIRSR000350-4"/>
    </source>
</evidence>
<dbReference type="Proteomes" id="UP000184066">
    <property type="component" value="Unassembled WGS sequence"/>
</dbReference>
<dbReference type="EMBL" id="FRDL01000002">
    <property type="protein sequence ID" value="SHN56595.1"/>
    <property type="molecule type" value="Genomic_DNA"/>
</dbReference>
<feature type="binding site" evidence="16">
    <location>
        <position position="275"/>
    </location>
    <ligand>
        <name>NAD(+)</name>
        <dbReference type="ChEBI" id="CHEBI:57540"/>
    </ligand>
</feature>
<keyword evidence="11 18" id="KW-0560">Oxidoreductase</keyword>
<evidence type="ECO:0000256" key="6">
    <source>
        <dbReference type="ARBA" id="ARBA00022630"/>
    </source>
</evidence>
<dbReference type="GO" id="GO:0003955">
    <property type="term" value="F:NAD(P)H dehydrogenase (quinone) activity"/>
    <property type="evidence" value="ECO:0007669"/>
    <property type="project" value="TreeGrafter"/>
</dbReference>
<evidence type="ECO:0000256" key="16">
    <source>
        <dbReference type="PIRSR" id="PIRSR000350-3"/>
    </source>
</evidence>
<keyword evidence="6 18" id="KW-0285">Flavoprotein</keyword>
<dbReference type="PROSITE" id="PS00076">
    <property type="entry name" value="PYRIDINE_REDOX_1"/>
    <property type="match status" value="1"/>
</dbReference>
<keyword evidence="7" id="KW-0479">Metal-binding</keyword>
<evidence type="ECO:0000313" key="21">
    <source>
        <dbReference type="EMBL" id="SHN56595.1"/>
    </source>
</evidence>
<evidence type="ECO:0000256" key="10">
    <source>
        <dbReference type="ARBA" id="ARBA00022914"/>
    </source>
</evidence>
<evidence type="ECO:0000259" key="20">
    <source>
        <dbReference type="Pfam" id="PF07992"/>
    </source>
</evidence>
<evidence type="ECO:0000256" key="11">
    <source>
        <dbReference type="ARBA" id="ARBA00023002"/>
    </source>
</evidence>
<keyword evidence="10" id="KW-0476">Mercury</keyword>
<dbReference type="EC" id="1.16.1.1" evidence="3"/>
<evidence type="ECO:0000256" key="13">
    <source>
        <dbReference type="ARBA" id="ARBA00023284"/>
    </source>
</evidence>
<dbReference type="Gene3D" id="3.50.50.60">
    <property type="entry name" value="FAD/NAD(P)-binding domain"/>
    <property type="match status" value="2"/>
</dbReference>
<keyword evidence="16" id="KW-0547">Nucleotide-binding</keyword>
<proteinExistence type="inferred from homology"/>
<dbReference type="InterPro" id="IPR001100">
    <property type="entry name" value="Pyr_nuc-diS_OxRdtase"/>
</dbReference>
<dbReference type="Pfam" id="PF02852">
    <property type="entry name" value="Pyr_redox_dim"/>
    <property type="match status" value="1"/>
</dbReference>
<evidence type="ECO:0000256" key="12">
    <source>
        <dbReference type="ARBA" id="ARBA00023157"/>
    </source>
</evidence>
<dbReference type="SUPFAM" id="SSF55424">
    <property type="entry name" value="FAD/NAD-linked reductases, dimerisation (C-terminal) domain"/>
    <property type="match status" value="1"/>
</dbReference>
<comment type="subunit">
    <text evidence="2">Homodimer.</text>
</comment>
<dbReference type="PRINTS" id="PR00368">
    <property type="entry name" value="FADPNR"/>
</dbReference>
<comment type="cofactor">
    <cofactor evidence="16">
        <name>FAD</name>
        <dbReference type="ChEBI" id="CHEBI:57692"/>
    </cofactor>
    <text evidence="16">Binds 1 FAD per subunit.</text>
</comment>
<organism evidence="21 22">
    <name type="scientific">Oceanicella actignis</name>
    <dbReference type="NCBI Taxonomy" id="1189325"/>
    <lineage>
        <taxon>Bacteria</taxon>
        <taxon>Pseudomonadati</taxon>
        <taxon>Pseudomonadota</taxon>
        <taxon>Alphaproteobacteria</taxon>
        <taxon>Rhodobacterales</taxon>
        <taxon>Paracoccaceae</taxon>
        <taxon>Oceanicella</taxon>
    </lineage>
</organism>
<dbReference type="NCBIfam" id="TIGR02053">
    <property type="entry name" value="MerA"/>
    <property type="match status" value="1"/>
</dbReference>
<dbReference type="PANTHER" id="PTHR43014">
    <property type="entry name" value="MERCURIC REDUCTASE"/>
    <property type="match status" value="1"/>
</dbReference>
<evidence type="ECO:0000259" key="19">
    <source>
        <dbReference type="Pfam" id="PF02852"/>
    </source>
</evidence>
<evidence type="ECO:0000256" key="1">
    <source>
        <dbReference type="ARBA" id="ARBA00007532"/>
    </source>
</evidence>
<dbReference type="InterPro" id="IPR016156">
    <property type="entry name" value="FAD/NAD-linked_Rdtase_dimer_sf"/>
</dbReference>
<keyword evidence="13 18" id="KW-0676">Redox-active center</keyword>
<dbReference type="GO" id="GO:0045340">
    <property type="term" value="F:mercury ion binding"/>
    <property type="evidence" value="ECO:0007669"/>
    <property type="project" value="InterPro"/>
</dbReference>
<keyword evidence="5" id="KW-0475">Mercuric resistance</keyword>
<dbReference type="GO" id="GO:0016668">
    <property type="term" value="F:oxidoreductase activity, acting on a sulfur group of donors, NAD(P) as acceptor"/>
    <property type="evidence" value="ECO:0007669"/>
    <property type="project" value="InterPro"/>
</dbReference>
<dbReference type="PRINTS" id="PR00411">
    <property type="entry name" value="PNDRDTASEI"/>
</dbReference>
<dbReference type="RefSeq" id="WP_072746339.1">
    <property type="nucleotide sequence ID" value="NZ_FOHL01000003.1"/>
</dbReference>
<evidence type="ECO:0000256" key="8">
    <source>
        <dbReference type="ARBA" id="ARBA00022827"/>
    </source>
</evidence>
<evidence type="ECO:0000256" key="3">
    <source>
        <dbReference type="ARBA" id="ARBA00012661"/>
    </source>
</evidence>
<dbReference type="SUPFAM" id="SSF51905">
    <property type="entry name" value="FAD/NAD(P)-binding domain"/>
    <property type="match status" value="1"/>
</dbReference>
<evidence type="ECO:0000313" key="22">
    <source>
        <dbReference type="Proteomes" id="UP000184066"/>
    </source>
</evidence>
<dbReference type="PIRSF" id="PIRSF000350">
    <property type="entry name" value="Mercury_reductase_MerA"/>
    <property type="match status" value="1"/>
</dbReference>
<dbReference type="GO" id="GO:0050787">
    <property type="term" value="P:detoxification of mercury ion"/>
    <property type="evidence" value="ECO:0007669"/>
    <property type="project" value="InterPro"/>
</dbReference>
<dbReference type="FunFam" id="3.30.390.30:FF:000001">
    <property type="entry name" value="Dihydrolipoyl dehydrogenase"/>
    <property type="match status" value="1"/>
</dbReference>
<dbReference type="STRING" id="1189325.SAMN04488119_103238"/>
<dbReference type="InterPro" id="IPR012999">
    <property type="entry name" value="Pyr_OxRdtase_I_AS"/>
</dbReference>
<sequence length="475" mass="48689">MSADCCARGDDAFDLAVIGAGSAGFSAAIAAAEAGRRVALFGHGTIGGTCVNVGCVPSKAMIRAAAAVRGAADAGRFPGVTPCKAVADWPALVEGTARLVDEMRRRKYADLLPRHPGIAYFELGPARPCAQGVEAGGRVFRAPRVILATGSRPRMPDIEGLAEVGALDSTGLLMLHDKPRSLIVLGGGYVGVELAQMAARLGVETTLLARSRLLPGAEPEIAAALTDALRAEGLRVETGLTYLRASRGPEGVTLTCARDGARLELSAGRLVVAAGRVPNVEGLGLAELGVETDARGAIRVGPDMATTRPGVYAAGDVTDREPFVYMAAHGGKVAASNALGLAALRYDDSAVPWVVFSDPQVAGVGLTEAEARAAGREARVSVLSLEHVPRAAVGRDARGAIKLVADAADGRLLGGQIAAPEAGEVIQTLAMAIRAGMTARELGDAIFPYLTMAEGLKLAAQTFERDVASLSCCAG</sequence>
<evidence type="ECO:0000256" key="2">
    <source>
        <dbReference type="ARBA" id="ARBA00011738"/>
    </source>
</evidence>
<dbReference type="GO" id="GO:0016152">
    <property type="term" value="F:mercury (II) reductase (NADP+) activity"/>
    <property type="evidence" value="ECO:0007669"/>
    <property type="project" value="UniProtKB-EC"/>
</dbReference>